<dbReference type="InterPro" id="IPR003594">
    <property type="entry name" value="HATPase_dom"/>
</dbReference>
<feature type="region of interest" description="Disordered" evidence="9">
    <location>
        <begin position="264"/>
        <end position="290"/>
    </location>
</feature>
<comment type="caution">
    <text evidence="13">The sequence shown here is derived from an EMBL/GenBank/DDBJ whole genome shotgun (WGS) entry which is preliminary data.</text>
</comment>
<dbReference type="PANTHER" id="PTHR24421:SF10">
    <property type="entry name" value="NITRATE_NITRITE SENSOR PROTEIN NARQ"/>
    <property type="match status" value="1"/>
</dbReference>
<keyword evidence="10" id="KW-1133">Transmembrane helix</keyword>
<proteinExistence type="predicted"/>
<gene>
    <name evidence="13" type="ORF">JK360_35220</name>
</gene>
<dbReference type="InterPro" id="IPR050482">
    <property type="entry name" value="Sensor_HK_TwoCompSys"/>
</dbReference>
<dbReference type="Gene3D" id="1.20.5.1930">
    <property type="match status" value="1"/>
</dbReference>
<feature type="transmembrane region" description="Helical" evidence="10">
    <location>
        <begin position="64"/>
        <end position="85"/>
    </location>
</feature>
<dbReference type="SUPFAM" id="SSF55874">
    <property type="entry name" value="ATPase domain of HSP90 chaperone/DNA topoisomerase II/histidine kinase"/>
    <property type="match status" value="1"/>
</dbReference>
<feature type="transmembrane region" description="Helical" evidence="10">
    <location>
        <begin position="121"/>
        <end position="138"/>
    </location>
</feature>
<dbReference type="Gene3D" id="3.30.565.10">
    <property type="entry name" value="Histidine kinase-like ATPase, C-terminal domain"/>
    <property type="match status" value="1"/>
</dbReference>
<dbReference type="InterPro" id="IPR036890">
    <property type="entry name" value="HATPase_C_sf"/>
</dbReference>
<sequence length="520" mass="55894">MRARLPGLALWLLLCVPPLLYALEDPAGPQRWATLAGFPLLALAVLVRRRAPLVAVAVPVVPSLVLSVQLFTGAYVLALAVLGHLAGVRMARARPALWFFTGVALAGVPVCALAARTLWPWFTFLMTLLLNVVLPWLLGRYRRQYAELVRTGWQLADRMEHEQQAVADRTRLRERARIAGDMHDSLGHELALIALRAGALELDPELTADRRAAAGELRAAAGAATERLREIIGVLRADDEGAPRRSADESLPELVARARASGMTVTLEQPDETERPDRAERPGAAGLPGMTGPAVHRLVQEALTNAAKHAPGAAVRVRIERAEGQLRVTVTNAAPPPGPAPAAVSGGSGLVGLDERVRLAGGTLHSGPTPDGGFTVAARLPLTGGPLTGPDAAPQPTAAARELDRARRQVRRRLRQTVTVPLALFAALLVLMGVFALVSTEWTVLDRASYDRLRPGMPRAQVDDLVPFFHLDVPPEGTPAPPRGWSCTYYGIDPDTTAAYELCFAEGRLVRKAVAHRRAR</sequence>
<feature type="compositionally biased region" description="Basic and acidic residues" evidence="9">
    <location>
        <begin position="272"/>
        <end position="281"/>
    </location>
</feature>
<evidence type="ECO:0000256" key="3">
    <source>
        <dbReference type="ARBA" id="ARBA00022553"/>
    </source>
</evidence>
<feature type="domain" description="Histidine kinase/HSP90-like ATPase" evidence="11">
    <location>
        <begin position="294"/>
        <end position="383"/>
    </location>
</feature>
<reference evidence="13 14" key="1">
    <citation type="submission" date="2021-01" db="EMBL/GenBank/DDBJ databases">
        <title>WGS of actinomycetes isolated from Thailand.</title>
        <authorList>
            <person name="Thawai C."/>
        </authorList>
    </citation>
    <scope>NUCLEOTIDE SEQUENCE [LARGE SCALE GENOMIC DNA]</scope>
    <source>
        <strain evidence="13 14">CH9-7</strain>
    </source>
</reference>
<evidence type="ECO:0000256" key="6">
    <source>
        <dbReference type="ARBA" id="ARBA00022777"/>
    </source>
</evidence>
<dbReference type="Proteomes" id="UP000629371">
    <property type="component" value="Unassembled WGS sequence"/>
</dbReference>
<dbReference type="CDD" id="cd16917">
    <property type="entry name" value="HATPase_UhpB-NarQ-NarX-like"/>
    <property type="match status" value="1"/>
</dbReference>
<name>A0ABS1N368_9ACTN</name>
<evidence type="ECO:0000313" key="14">
    <source>
        <dbReference type="Proteomes" id="UP000629371"/>
    </source>
</evidence>
<evidence type="ECO:0000256" key="7">
    <source>
        <dbReference type="ARBA" id="ARBA00022840"/>
    </source>
</evidence>
<evidence type="ECO:0000313" key="13">
    <source>
        <dbReference type="EMBL" id="MBL1094508.1"/>
    </source>
</evidence>
<dbReference type="EMBL" id="JAERRI010000029">
    <property type="protein sequence ID" value="MBL1094508.1"/>
    <property type="molecule type" value="Genomic_DNA"/>
</dbReference>
<evidence type="ECO:0000256" key="8">
    <source>
        <dbReference type="ARBA" id="ARBA00023012"/>
    </source>
</evidence>
<evidence type="ECO:0000256" key="5">
    <source>
        <dbReference type="ARBA" id="ARBA00022741"/>
    </source>
</evidence>
<dbReference type="Pfam" id="PF02518">
    <property type="entry name" value="HATPase_c"/>
    <property type="match status" value="1"/>
</dbReference>
<protein>
    <recommendedName>
        <fullName evidence="2">histidine kinase</fullName>
        <ecNumber evidence="2">2.7.13.3</ecNumber>
    </recommendedName>
</protein>
<keyword evidence="6 13" id="KW-0418">Kinase</keyword>
<keyword evidence="14" id="KW-1185">Reference proteome</keyword>
<evidence type="ECO:0000256" key="1">
    <source>
        <dbReference type="ARBA" id="ARBA00000085"/>
    </source>
</evidence>
<evidence type="ECO:0000259" key="11">
    <source>
        <dbReference type="Pfam" id="PF02518"/>
    </source>
</evidence>
<feature type="transmembrane region" description="Helical" evidence="10">
    <location>
        <begin position="417"/>
        <end position="438"/>
    </location>
</feature>
<evidence type="ECO:0000256" key="10">
    <source>
        <dbReference type="SAM" id="Phobius"/>
    </source>
</evidence>
<keyword evidence="5" id="KW-0547">Nucleotide-binding</keyword>
<comment type="catalytic activity">
    <reaction evidence="1">
        <text>ATP + protein L-histidine = ADP + protein N-phospho-L-histidine.</text>
        <dbReference type="EC" id="2.7.13.3"/>
    </reaction>
</comment>
<keyword evidence="10" id="KW-0472">Membrane</keyword>
<keyword evidence="8" id="KW-0902">Two-component regulatory system</keyword>
<feature type="transmembrane region" description="Helical" evidence="10">
    <location>
        <begin position="97"/>
        <end position="115"/>
    </location>
</feature>
<dbReference type="Pfam" id="PF07730">
    <property type="entry name" value="HisKA_3"/>
    <property type="match status" value="1"/>
</dbReference>
<keyword evidence="7" id="KW-0067">ATP-binding</keyword>
<evidence type="ECO:0000259" key="12">
    <source>
        <dbReference type="Pfam" id="PF07730"/>
    </source>
</evidence>
<organism evidence="13 14">
    <name type="scientific">Streptomyces siderophoricus</name>
    <dbReference type="NCBI Taxonomy" id="2802281"/>
    <lineage>
        <taxon>Bacteria</taxon>
        <taxon>Bacillati</taxon>
        <taxon>Actinomycetota</taxon>
        <taxon>Actinomycetes</taxon>
        <taxon>Kitasatosporales</taxon>
        <taxon>Streptomycetaceae</taxon>
        <taxon>Streptomyces</taxon>
    </lineage>
</organism>
<dbReference type="PANTHER" id="PTHR24421">
    <property type="entry name" value="NITRATE/NITRITE SENSOR PROTEIN NARX-RELATED"/>
    <property type="match status" value="1"/>
</dbReference>
<keyword evidence="10" id="KW-0812">Transmembrane</keyword>
<evidence type="ECO:0000256" key="2">
    <source>
        <dbReference type="ARBA" id="ARBA00012438"/>
    </source>
</evidence>
<keyword evidence="3" id="KW-0597">Phosphoprotein</keyword>
<evidence type="ECO:0000256" key="4">
    <source>
        <dbReference type="ARBA" id="ARBA00022679"/>
    </source>
</evidence>
<dbReference type="InterPro" id="IPR011712">
    <property type="entry name" value="Sig_transdc_His_kin_sub3_dim/P"/>
</dbReference>
<dbReference type="GO" id="GO:0016301">
    <property type="term" value="F:kinase activity"/>
    <property type="evidence" value="ECO:0007669"/>
    <property type="project" value="UniProtKB-KW"/>
</dbReference>
<feature type="domain" description="Signal transduction histidine kinase subgroup 3 dimerisation and phosphoacceptor" evidence="12">
    <location>
        <begin position="174"/>
        <end position="239"/>
    </location>
</feature>
<accession>A0ABS1N368</accession>
<dbReference type="EC" id="2.7.13.3" evidence="2"/>
<evidence type="ECO:0000256" key="9">
    <source>
        <dbReference type="SAM" id="MobiDB-lite"/>
    </source>
</evidence>
<keyword evidence="4" id="KW-0808">Transferase</keyword>